<dbReference type="Gene3D" id="2.30.130.30">
    <property type="entry name" value="Hypothetical protein"/>
    <property type="match status" value="1"/>
</dbReference>
<gene>
    <name evidence="2" type="ORF">E5259_28625</name>
</gene>
<dbReference type="RefSeq" id="WP_018596813.1">
    <property type="nucleotide sequence ID" value="NZ_CABLBP010000036.1"/>
</dbReference>
<protein>
    <submittedName>
        <fullName evidence="2">ASCH domain-containing protein</fullName>
    </submittedName>
</protein>
<accession>A0A7G5N2W8</accession>
<evidence type="ECO:0000259" key="1">
    <source>
        <dbReference type="Pfam" id="PF04266"/>
    </source>
</evidence>
<reference evidence="2 3" key="1">
    <citation type="submission" date="2019-04" db="EMBL/GenBank/DDBJ databases">
        <authorList>
            <person name="Schori C."/>
            <person name="Ahrens C."/>
        </authorList>
    </citation>
    <scope>NUCLEOTIDE SEQUENCE [LARGE SCALE GENOMIC DNA]</scope>
    <source>
        <strain evidence="2 3">DSM 2950</strain>
    </source>
</reference>
<organism evidence="2 3">
    <name type="scientific">Blautia producta</name>
    <dbReference type="NCBI Taxonomy" id="33035"/>
    <lineage>
        <taxon>Bacteria</taxon>
        <taxon>Bacillati</taxon>
        <taxon>Bacillota</taxon>
        <taxon>Clostridia</taxon>
        <taxon>Lachnospirales</taxon>
        <taxon>Lachnospiraceae</taxon>
        <taxon>Blautia</taxon>
    </lineage>
</organism>
<dbReference type="GeneID" id="75053292"/>
<dbReference type="AlphaFoldDB" id="A0A7G5N2W8"/>
<dbReference type="Proteomes" id="UP000515789">
    <property type="component" value="Chromosome"/>
</dbReference>
<feature type="domain" description="ASCH" evidence="1">
    <location>
        <begin position="4"/>
        <end position="100"/>
    </location>
</feature>
<dbReference type="SUPFAM" id="SSF88697">
    <property type="entry name" value="PUA domain-like"/>
    <property type="match status" value="1"/>
</dbReference>
<sequence>MKALTVWQPWATLLATGYKTVETRSWKTNYRGKILIHAAKRPVVNGIIEMDREARKVLRDVLDLPEIYREINWTEYYRKLPIGVVVGEARLTDCIHINEEYQRFIKNACHAEYLLGDFTTGRYAWIMEDAIKYDVPIPATGRQGLWNIEIEYNDKIGRAMGNG</sequence>
<dbReference type="InterPro" id="IPR015947">
    <property type="entry name" value="PUA-like_sf"/>
</dbReference>
<dbReference type="InterPro" id="IPR007374">
    <property type="entry name" value="ASCH_domain"/>
</dbReference>
<evidence type="ECO:0000313" key="3">
    <source>
        <dbReference type="Proteomes" id="UP000515789"/>
    </source>
</evidence>
<dbReference type="CDD" id="cd06554">
    <property type="entry name" value="ASCH_ASC-1_like"/>
    <property type="match status" value="1"/>
</dbReference>
<proteinExistence type="predicted"/>
<dbReference type="EMBL" id="CP039126">
    <property type="protein sequence ID" value="QMW81211.1"/>
    <property type="molecule type" value="Genomic_DNA"/>
</dbReference>
<dbReference type="Pfam" id="PF04266">
    <property type="entry name" value="ASCH"/>
    <property type="match status" value="1"/>
</dbReference>
<name>A0A7G5N2W8_9FIRM</name>
<evidence type="ECO:0000313" key="2">
    <source>
        <dbReference type="EMBL" id="QMW81211.1"/>
    </source>
</evidence>